<dbReference type="EMBL" id="BNCO01000003">
    <property type="protein sequence ID" value="GIL45652.1"/>
    <property type="molecule type" value="Genomic_DNA"/>
</dbReference>
<dbReference type="Proteomes" id="UP000747399">
    <property type="component" value="Unassembled WGS sequence"/>
</dbReference>
<evidence type="ECO:0000313" key="2">
    <source>
        <dbReference type="Proteomes" id="UP000747399"/>
    </source>
</evidence>
<evidence type="ECO:0000313" key="1">
    <source>
        <dbReference type="EMBL" id="GIL45652.1"/>
    </source>
</evidence>
<keyword evidence="2" id="KW-1185">Reference proteome</keyword>
<name>A0A8J4AQN4_9CHLO</name>
<sequence length="247" mass="26309">MKCATVPSNAHSSACSFTPAGVAVISLDQGTGRDRPGIRPSRKACGNAHFSIHQLSDSGMGAAIPSESEMTKLRNCKAGTAVKLKDGEWDQTRNQSFCTGHAATATDQLLTGCRAEDREEEQGTAELAAPLRPHQSYCSRSRFSVLAVTCSAADISTFRCRHTAIATIGPSSSCSRSDNIWMCTANAVRPRRSRNGGGEEFKPPVAPLTTLPVAVGDRRPPPPPFPTLLSCSASRFFAWPLGCLSWA</sequence>
<organism evidence="1 2">
    <name type="scientific">Volvox africanus</name>
    <dbReference type="NCBI Taxonomy" id="51714"/>
    <lineage>
        <taxon>Eukaryota</taxon>
        <taxon>Viridiplantae</taxon>
        <taxon>Chlorophyta</taxon>
        <taxon>core chlorophytes</taxon>
        <taxon>Chlorophyceae</taxon>
        <taxon>CS clade</taxon>
        <taxon>Chlamydomonadales</taxon>
        <taxon>Volvocaceae</taxon>
        <taxon>Volvox</taxon>
    </lineage>
</organism>
<dbReference type="AlphaFoldDB" id="A0A8J4AQN4"/>
<proteinExistence type="predicted"/>
<protein>
    <submittedName>
        <fullName evidence="1">Uncharacterized protein</fullName>
    </submittedName>
</protein>
<accession>A0A8J4AQN4</accession>
<comment type="caution">
    <text evidence="1">The sequence shown here is derived from an EMBL/GenBank/DDBJ whole genome shotgun (WGS) entry which is preliminary data.</text>
</comment>
<gene>
    <name evidence="1" type="ORF">Vafri_2859</name>
</gene>
<reference evidence="1" key="1">
    <citation type="journal article" date="2021" name="Proc. Natl. Acad. Sci. U.S.A.">
        <title>Three genomes in the algal genus Volvox reveal the fate of a haploid sex-determining region after a transition to homothallism.</title>
        <authorList>
            <person name="Yamamoto K."/>
            <person name="Hamaji T."/>
            <person name="Kawai-Toyooka H."/>
            <person name="Matsuzaki R."/>
            <person name="Takahashi F."/>
            <person name="Nishimura Y."/>
            <person name="Kawachi M."/>
            <person name="Noguchi H."/>
            <person name="Minakuchi Y."/>
            <person name="Umen J.G."/>
            <person name="Toyoda A."/>
            <person name="Nozaki H."/>
        </authorList>
    </citation>
    <scope>NUCLEOTIDE SEQUENCE</scope>
    <source>
        <strain evidence="1">NIES-3780</strain>
    </source>
</reference>